<keyword evidence="9" id="KW-1185">Reference proteome</keyword>
<evidence type="ECO:0000313" key="9">
    <source>
        <dbReference type="Proteomes" id="UP001595443"/>
    </source>
</evidence>
<evidence type="ECO:0000256" key="1">
    <source>
        <dbReference type="ARBA" id="ARBA00022630"/>
    </source>
</evidence>
<dbReference type="SUPFAM" id="SSF52218">
    <property type="entry name" value="Flavoproteins"/>
    <property type="match status" value="1"/>
</dbReference>
<evidence type="ECO:0000256" key="3">
    <source>
        <dbReference type="ARBA" id="ARBA00023002"/>
    </source>
</evidence>
<dbReference type="PANTHER" id="PTHR43741">
    <property type="entry name" value="FMN-DEPENDENT NADH-AZOREDUCTASE 1"/>
    <property type="match status" value="1"/>
</dbReference>
<dbReference type="EMBL" id="JBHRSK010000004">
    <property type="protein sequence ID" value="MFC2967344.1"/>
    <property type="molecule type" value="Genomic_DNA"/>
</dbReference>
<dbReference type="InterPro" id="IPR050104">
    <property type="entry name" value="FMN-dep_NADH:Q_OxRdtase_AzoR1"/>
</dbReference>
<dbReference type="PANTHER" id="PTHR43741:SF4">
    <property type="entry name" value="FMN-DEPENDENT NADH:QUINONE OXIDOREDUCTASE"/>
    <property type="match status" value="1"/>
</dbReference>
<dbReference type="InterPro" id="IPR023048">
    <property type="entry name" value="NADH:quinone_OxRdtase_FMN_depd"/>
</dbReference>
<reference evidence="9" key="1">
    <citation type="journal article" date="2019" name="Int. J. Syst. Evol. Microbiol.">
        <title>The Global Catalogue of Microorganisms (GCM) 10K type strain sequencing project: providing services to taxonomists for standard genome sequencing and annotation.</title>
        <authorList>
            <consortium name="The Broad Institute Genomics Platform"/>
            <consortium name="The Broad Institute Genome Sequencing Center for Infectious Disease"/>
            <person name="Wu L."/>
            <person name="Ma J."/>
        </authorList>
    </citation>
    <scope>NUCLEOTIDE SEQUENCE [LARGE SCALE GENOMIC DNA]</scope>
    <source>
        <strain evidence="9">KCTC 62192</strain>
    </source>
</reference>
<keyword evidence="4 6" id="KW-0520">NAD</keyword>
<feature type="binding site" evidence="6">
    <location>
        <position position="11"/>
    </location>
    <ligand>
        <name>FMN</name>
        <dbReference type="ChEBI" id="CHEBI:58210"/>
    </ligand>
</feature>
<accession>A0ABV7ADD7</accession>
<feature type="binding site" evidence="6">
    <location>
        <begin position="140"/>
        <end position="143"/>
    </location>
    <ligand>
        <name>FMN</name>
        <dbReference type="ChEBI" id="CHEBI:58210"/>
    </ligand>
</feature>
<organism evidence="8 9">
    <name type="scientific">Acidimangrovimonas pyrenivorans</name>
    <dbReference type="NCBI Taxonomy" id="2030798"/>
    <lineage>
        <taxon>Bacteria</taxon>
        <taxon>Pseudomonadati</taxon>
        <taxon>Pseudomonadota</taxon>
        <taxon>Alphaproteobacteria</taxon>
        <taxon>Rhodobacterales</taxon>
        <taxon>Paracoccaceae</taxon>
        <taxon>Acidimangrovimonas</taxon>
    </lineage>
</organism>
<comment type="subunit">
    <text evidence="6">Homodimer.</text>
</comment>
<comment type="caution">
    <text evidence="6">Lacks conserved residue(s) required for the propagation of feature annotation.</text>
</comment>
<comment type="catalytic activity">
    <reaction evidence="5">
        <text>N,N-dimethyl-1,4-phenylenediamine + anthranilate + 2 NAD(+) = 2-(4-dimethylaminophenyl)diazenylbenzoate + 2 NADH + 2 H(+)</text>
        <dbReference type="Rhea" id="RHEA:55872"/>
        <dbReference type="ChEBI" id="CHEBI:15378"/>
        <dbReference type="ChEBI" id="CHEBI:15783"/>
        <dbReference type="ChEBI" id="CHEBI:16567"/>
        <dbReference type="ChEBI" id="CHEBI:57540"/>
        <dbReference type="ChEBI" id="CHEBI:57945"/>
        <dbReference type="ChEBI" id="CHEBI:71579"/>
        <dbReference type="EC" id="1.7.1.17"/>
    </reaction>
    <physiologicalReaction direction="right-to-left" evidence="5">
        <dbReference type="Rhea" id="RHEA:55874"/>
    </physiologicalReaction>
</comment>
<protein>
    <recommendedName>
        <fullName evidence="6">FMN dependent NADH:quinone oxidoreductase</fullName>
        <ecNumber evidence="6">1.6.5.-</ecNumber>
    </recommendedName>
    <alternativeName>
        <fullName evidence="6">Azo-dye reductase</fullName>
    </alternativeName>
    <alternativeName>
        <fullName evidence="6">FMN-dependent NADH-azo compound oxidoreductase</fullName>
    </alternativeName>
    <alternativeName>
        <fullName evidence="6">FMN-dependent NADH-azoreductase</fullName>
        <ecNumber evidence="6">1.7.1.17</ecNumber>
    </alternativeName>
</protein>
<dbReference type="Gene3D" id="3.40.50.360">
    <property type="match status" value="1"/>
</dbReference>
<keyword evidence="1 6" id="KW-0285">Flavoprotein</keyword>
<feature type="domain" description="Flavodoxin-like fold" evidence="7">
    <location>
        <begin position="5"/>
        <end position="196"/>
    </location>
</feature>
<dbReference type="EC" id="1.7.1.17" evidence="6"/>
<dbReference type="Pfam" id="PF02525">
    <property type="entry name" value="Flavodoxin_2"/>
    <property type="match status" value="1"/>
</dbReference>
<comment type="function">
    <text evidence="6">Quinone reductase that provides resistance to thiol-specific stress caused by electrophilic quinones.</text>
</comment>
<dbReference type="RefSeq" id="WP_377831980.1">
    <property type="nucleotide sequence ID" value="NZ_JBHRSK010000004.1"/>
</dbReference>
<dbReference type="HAMAP" id="MF_01216">
    <property type="entry name" value="Azoreductase_type1"/>
    <property type="match status" value="1"/>
</dbReference>
<keyword evidence="2 6" id="KW-0288">FMN</keyword>
<proteinExistence type="inferred from homology"/>
<comment type="cofactor">
    <cofactor evidence="6">
        <name>FMN</name>
        <dbReference type="ChEBI" id="CHEBI:58210"/>
    </cofactor>
    <text evidence="6">Binds 1 FMN per subunit.</text>
</comment>
<dbReference type="EC" id="1.6.5.-" evidence="6"/>
<sequence>MTGSLLHVSASPHGADAHSRLTGDQLAARLCATGGLTHLRRDLAAEPPALPDRAFAEASLTAEPARSPAQRRVLEASERLIAELETASAVVIDTPMHNFTVPASLKAWIDLVVRPGRSFRTTATGKQGLLADRPVFLIASCGGRVSGPHGQADFLTPYLRHVLATIGLHDLSELALEGMLRGPDSVAAQQRAAETWITTCVDAFARRREPARDAC</sequence>
<name>A0ABV7ADD7_9RHOB</name>
<comment type="catalytic activity">
    <reaction evidence="6">
        <text>2 a quinone + NADH + H(+) = 2 a 1,4-benzosemiquinone + NAD(+)</text>
        <dbReference type="Rhea" id="RHEA:65952"/>
        <dbReference type="ChEBI" id="CHEBI:15378"/>
        <dbReference type="ChEBI" id="CHEBI:57540"/>
        <dbReference type="ChEBI" id="CHEBI:57945"/>
        <dbReference type="ChEBI" id="CHEBI:132124"/>
        <dbReference type="ChEBI" id="CHEBI:134225"/>
    </reaction>
</comment>
<gene>
    <name evidence="6" type="primary">azoR</name>
    <name evidence="8" type="ORF">ACFOES_04490</name>
</gene>
<dbReference type="InterPro" id="IPR003680">
    <property type="entry name" value="Flavodoxin_fold"/>
</dbReference>
<evidence type="ECO:0000313" key="8">
    <source>
        <dbReference type="EMBL" id="MFC2967344.1"/>
    </source>
</evidence>
<evidence type="ECO:0000256" key="5">
    <source>
        <dbReference type="ARBA" id="ARBA00048542"/>
    </source>
</evidence>
<evidence type="ECO:0000256" key="2">
    <source>
        <dbReference type="ARBA" id="ARBA00022643"/>
    </source>
</evidence>
<keyword evidence="3 6" id="KW-0560">Oxidoreductase</keyword>
<dbReference type="Proteomes" id="UP001595443">
    <property type="component" value="Unassembled WGS sequence"/>
</dbReference>
<evidence type="ECO:0000259" key="7">
    <source>
        <dbReference type="Pfam" id="PF02525"/>
    </source>
</evidence>
<dbReference type="InterPro" id="IPR029039">
    <property type="entry name" value="Flavoprotein-like_sf"/>
</dbReference>
<comment type="caution">
    <text evidence="8">The sequence shown here is derived from an EMBL/GenBank/DDBJ whole genome shotgun (WGS) entry which is preliminary data.</text>
</comment>
<comment type="function">
    <text evidence="6">Also exhibits azoreductase activity. Catalyzes the reductive cleavage of the azo bond in aromatic azo compounds to the corresponding amines.</text>
</comment>
<comment type="similarity">
    <text evidence="6">Belongs to the azoreductase type 1 family.</text>
</comment>
<evidence type="ECO:0000256" key="4">
    <source>
        <dbReference type="ARBA" id="ARBA00023027"/>
    </source>
</evidence>
<evidence type="ECO:0000256" key="6">
    <source>
        <dbReference type="HAMAP-Rule" id="MF_01216"/>
    </source>
</evidence>